<name>A0A9D1Z6D4_9FIRM</name>
<dbReference type="GO" id="GO:0009249">
    <property type="term" value="P:protein lipoylation"/>
    <property type="evidence" value="ECO:0007669"/>
    <property type="project" value="InterPro"/>
</dbReference>
<dbReference type="Proteomes" id="UP000886824">
    <property type="component" value="Unassembled WGS sequence"/>
</dbReference>
<accession>A0A9D1Z6D4</accession>
<evidence type="ECO:0000313" key="10">
    <source>
        <dbReference type="Proteomes" id="UP000886824"/>
    </source>
</evidence>
<keyword evidence="4 9" id="KW-0436">Ligase</keyword>
<dbReference type="GO" id="GO:0016979">
    <property type="term" value="F:lipoate-protein ligase activity"/>
    <property type="evidence" value="ECO:0007669"/>
    <property type="project" value="UniProtKB-EC"/>
</dbReference>
<evidence type="ECO:0000313" key="9">
    <source>
        <dbReference type="EMBL" id="HIY74080.1"/>
    </source>
</evidence>
<protein>
    <recommendedName>
        <fullName evidence="3">lipoate--protein ligase</fullName>
        <ecNumber evidence="3">6.3.1.20</ecNumber>
    </recommendedName>
</protein>
<evidence type="ECO:0000256" key="5">
    <source>
        <dbReference type="ARBA" id="ARBA00022741"/>
    </source>
</evidence>
<dbReference type="InterPro" id="IPR004143">
    <property type="entry name" value="BPL_LPL_catalytic"/>
</dbReference>
<dbReference type="SUPFAM" id="SSF55681">
    <property type="entry name" value="Class II aaRS and biotin synthetases"/>
    <property type="match status" value="1"/>
</dbReference>
<dbReference type="Pfam" id="PF21948">
    <property type="entry name" value="LplA-B_cat"/>
    <property type="match status" value="1"/>
</dbReference>
<comment type="caution">
    <text evidence="9">The sequence shown here is derived from an EMBL/GenBank/DDBJ whole genome shotgun (WGS) entry which is preliminary data.</text>
</comment>
<dbReference type="CDD" id="cd16443">
    <property type="entry name" value="LplA"/>
    <property type="match status" value="1"/>
</dbReference>
<dbReference type="PANTHER" id="PTHR12561">
    <property type="entry name" value="LIPOATE-PROTEIN LIGASE"/>
    <property type="match status" value="1"/>
</dbReference>
<dbReference type="Gene3D" id="3.30.390.50">
    <property type="entry name" value="CO dehydrogenase flavoprotein, C-terminal domain"/>
    <property type="match status" value="1"/>
</dbReference>
<evidence type="ECO:0000256" key="7">
    <source>
        <dbReference type="ARBA" id="ARBA00048037"/>
    </source>
</evidence>
<dbReference type="EC" id="6.3.1.20" evidence="3"/>
<comment type="pathway">
    <text evidence="1">Protein modification; protein lipoylation via exogenous pathway; protein N(6)-(lipoyl)lysine from lipoate: step 2/2.</text>
</comment>
<dbReference type="InterPro" id="IPR004562">
    <property type="entry name" value="LipoylTrfase_LipoateP_Ligase"/>
</dbReference>
<dbReference type="GO" id="GO:0017118">
    <property type="term" value="F:lipoyltransferase activity"/>
    <property type="evidence" value="ECO:0007669"/>
    <property type="project" value="TreeGrafter"/>
</dbReference>
<comment type="pathway">
    <text evidence="2">Protein modification; protein lipoylation via exogenous pathway; protein N(6)-(lipoyl)lysine from lipoate: step 1/2.</text>
</comment>
<dbReference type="PANTHER" id="PTHR12561:SF3">
    <property type="entry name" value="LIPOYLTRANSFERASE 1, MITOCHONDRIAL"/>
    <property type="match status" value="1"/>
</dbReference>
<keyword evidence="5" id="KW-0547">Nucleotide-binding</keyword>
<dbReference type="GO" id="GO:0005737">
    <property type="term" value="C:cytoplasm"/>
    <property type="evidence" value="ECO:0007669"/>
    <property type="project" value="TreeGrafter"/>
</dbReference>
<proteinExistence type="predicted"/>
<dbReference type="InterPro" id="IPR019491">
    <property type="entry name" value="Lipoate_protein_ligase_C"/>
</dbReference>
<dbReference type="NCBIfam" id="TIGR00545">
    <property type="entry name" value="lipoyltrans"/>
    <property type="match status" value="1"/>
</dbReference>
<dbReference type="InterPro" id="IPR045864">
    <property type="entry name" value="aa-tRNA-synth_II/BPL/LPL"/>
</dbReference>
<dbReference type="AlphaFoldDB" id="A0A9D1Z6D4"/>
<feature type="domain" description="BPL/LPL catalytic" evidence="8">
    <location>
        <begin position="24"/>
        <end position="211"/>
    </location>
</feature>
<evidence type="ECO:0000256" key="1">
    <source>
        <dbReference type="ARBA" id="ARBA00005085"/>
    </source>
</evidence>
<reference evidence="9" key="1">
    <citation type="journal article" date="2021" name="PeerJ">
        <title>Extensive microbial diversity within the chicken gut microbiome revealed by metagenomics and culture.</title>
        <authorList>
            <person name="Gilroy R."/>
            <person name="Ravi A."/>
            <person name="Getino M."/>
            <person name="Pursley I."/>
            <person name="Horton D.L."/>
            <person name="Alikhan N.F."/>
            <person name="Baker D."/>
            <person name="Gharbi K."/>
            <person name="Hall N."/>
            <person name="Watson M."/>
            <person name="Adriaenssens E.M."/>
            <person name="Foster-Nyarko E."/>
            <person name="Jarju S."/>
            <person name="Secka A."/>
            <person name="Antonio M."/>
            <person name="Oren A."/>
            <person name="Chaudhuri R.R."/>
            <person name="La Ragione R."/>
            <person name="Hildebrand F."/>
            <person name="Pallen M.J."/>
        </authorList>
    </citation>
    <scope>NUCLEOTIDE SEQUENCE</scope>
    <source>
        <strain evidence="9">CHK33-7979</strain>
    </source>
</reference>
<dbReference type="PROSITE" id="PS51733">
    <property type="entry name" value="BPL_LPL_CATALYTIC"/>
    <property type="match status" value="1"/>
</dbReference>
<evidence type="ECO:0000256" key="6">
    <source>
        <dbReference type="ARBA" id="ARBA00022840"/>
    </source>
</evidence>
<comment type="catalytic activity">
    <reaction evidence="7">
        <text>L-lysyl-[lipoyl-carrier protein] + (R)-lipoate + ATP = N(6)-[(R)-lipoyl]-L-lysyl-[lipoyl-carrier protein] + AMP + diphosphate + H(+)</text>
        <dbReference type="Rhea" id="RHEA:49288"/>
        <dbReference type="Rhea" id="RHEA-COMP:10500"/>
        <dbReference type="Rhea" id="RHEA-COMP:10502"/>
        <dbReference type="ChEBI" id="CHEBI:15378"/>
        <dbReference type="ChEBI" id="CHEBI:29969"/>
        <dbReference type="ChEBI" id="CHEBI:30616"/>
        <dbReference type="ChEBI" id="CHEBI:33019"/>
        <dbReference type="ChEBI" id="CHEBI:83088"/>
        <dbReference type="ChEBI" id="CHEBI:83099"/>
        <dbReference type="ChEBI" id="CHEBI:456215"/>
        <dbReference type="EC" id="6.3.1.20"/>
    </reaction>
</comment>
<reference evidence="9" key="2">
    <citation type="submission" date="2021-04" db="EMBL/GenBank/DDBJ databases">
        <authorList>
            <person name="Gilroy R."/>
        </authorList>
    </citation>
    <scope>NUCLEOTIDE SEQUENCE</scope>
    <source>
        <strain evidence="9">CHK33-7979</strain>
    </source>
</reference>
<organism evidence="9 10">
    <name type="scientific">Candidatus Intestinimonas merdavium</name>
    <dbReference type="NCBI Taxonomy" id="2838622"/>
    <lineage>
        <taxon>Bacteria</taxon>
        <taxon>Bacillati</taxon>
        <taxon>Bacillota</taxon>
        <taxon>Clostridia</taxon>
        <taxon>Eubacteriales</taxon>
        <taxon>Intestinimonas</taxon>
    </lineage>
</organism>
<dbReference type="EMBL" id="DXCX01000092">
    <property type="protein sequence ID" value="HIY74080.1"/>
    <property type="molecule type" value="Genomic_DNA"/>
</dbReference>
<evidence type="ECO:0000259" key="8">
    <source>
        <dbReference type="PROSITE" id="PS51733"/>
    </source>
</evidence>
<evidence type="ECO:0000256" key="4">
    <source>
        <dbReference type="ARBA" id="ARBA00022598"/>
    </source>
</evidence>
<gene>
    <name evidence="9" type="ORF">H9826_08940</name>
</gene>
<dbReference type="Pfam" id="PF10437">
    <property type="entry name" value="Lip_prot_lig_C"/>
    <property type="match status" value="1"/>
</dbReference>
<evidence type="ECO:0000256" key="3">
    <source>
        <dbReference type="ARBA" id="ARBA00012367"/>
    </source>
</evidence>
<dbReference type="GO" id="GO:0005524">
    <property type="term" value="F:ATP binding"/>
    <property type="evidence" value="ECO:0007669"/>
    <property type="project" value="UniProtKB-KW"/>
</dbReference>
<sequence length="327" mass="36347">MYLLENNCTDPTWNLALDEYLLTRFPGEVLTLWRNGPSVVIGKNQNALEEIDLDFVRTHQIPVVRRLTGGGAVFHDLGNVNYTLVQSCGAGDFNNYAKFTRPIVDFLATLGVKAQLSGRNDLLIDGRKFSGNAQAVRNGRILHHGTLLFSADLSRLSGALRPQNLKLESKGVKSVSSRVTNLADHLSVSMDVETFLSRLRAYFLETVPGLLPYSLTADDRSAVETLHREKYGTWAWNFGFSPKYTWSRAAKFPFGLVDVRLDVDRGIIRSATLYGDYFGRLDSAGLSDALVGLPHRREVLLPQLQAFPLEDYIAGITAEELLSLLCP</sequence>
<evidence type="ECO:0000256" key="2">
    <source>
        <dbReference type="ARBA" id="ARBA00005124"/>
    </source>
</evidence>
<dbReference type="SUPFAM" id="SSF82649">
    <property type="entry name" value="SufE/NifU"/>
    <property type="match status" value="1"/>
</dbReference>
<dbReference type="Gene3D" id="3.30.930.10">
    <property type="entry name" value="Bira Bifunctional Protein, Domain 2"/>
    <property type="match status" value="1"/>
</dbReference>
<keyword evidence="6" id="KW-0067">ATP-binding</keyword>